<evidence type="ECO:0000256" key="5">
    <source>
        <dbReference type="ARBA" id="ARBA00023277"/>
    </source>
</evidence>
<dbReference type="PANTHER" id="PTHR30246">
    <property type="entry name" value="2-KETO-3-DEOXY-6-PHOSPHOGLUCONATE ALDOLASE"/>
    <property type="match status" value="1"/>
</dbReference>
<dbReference type="EC" id="4.1.2.14" evidence="6"/>
<gene>
    <name evidence="6" type="ORF">KK062_22640</name>
</gene>
<evidence type="ECO:0000313" key="7">
    <source>
        <dbReference type="Proteomes" id="UP001319080"/>
    </source>
</evidence>
<organism evidence="6 7">
    <name type="scientific">Dawidia cretensis</name>
    <dbReference type="NCBI Taxonomy" id="2782350"/>
    <lineage>
        <taxon>Bacteria</taxon>
        <taxon>Pseudomonadati</taxon>
        <taxon>Bacteroidota</taxon>
        <taxon>Cytophagia</taxon>
        <taxon>Cytophagales</taxon>
        <taxon>Chryseotaleaceae</taxon>
        <taxon>Dawidia</taxon>
    </lineage>
</organism>
<keyword evidence="5" id="KW-0119">Carbohydrate metabolism</keyword>
<dbReference type="EMBL" id="JAHESE010000029">
    <property type="protein sequence ID" value="MBT1711058.1"/>
    <property type="molecule type" value="Genomic_DNA"/>
</dbReference>
<sequence>MKKFTQQQIIDTMAQSGLVPLFTHADATLAQEVIDAAYKGGVRVFEFTNRLPNSFDVFQSVLKYFEKYPDLMLGIGTVMDAATTRRFIDAGVHFIISPILKPEMAAVCREQNMLWIPGCATLTEIVTAKELGAGVIKVFPGSVLGPGFVSAITPVVPGLKLMITGGVEPTEANMSAWLNAGATCVGLGSQLFTKEIIAEKNWAQLEQKVAAALKIIRSIRKT</sequence>
<dbReference type="RefSeq" id="WP_254086634.1">
    <property type="nucleotide sequence ID" value="NZ_JAHESE010000029.1"/>
</dbReference>
<dbReference type="Gene3D" id="3.20.20.70">
    <property type="entry name" value="Aldolase class I"/>
    <property type="match status" value="1"/>
</dbReference>
<dbReference type="PANTHER" id="PTHR30246:SF1">
    <property type="entry name" value="2-DEHYDRO-3-DEOXY-6-PHOSPHOGALACTONATE ALDOLASE-RELATED"/>
    <property type="match status" value="1"/>
</dbReference>
<keyword evidence="4 6" id="KW-0456">Lyase</keyword>
<dbReference type="AlphaFoldDB" id="A0AAP2GVL4"/>
<comment type="subunit">
    <text evidence="3">Homotrimer.</text>
</comment>
<comment type="pathway">
    <text evidence="1">Carbohydrate acid metabolism.</text>
</comment>
<evidence type="ECO:0000256" key="2">
    <source>
        <dbReference type="ARBA" id="ARBA00006906"/>
    </source>
</evidence>
<dbReference type="Pfam" id="PF01081">
    <property type="entry name" value="Aldolase"/>
    <property type="match status" value="1"/>
</dbReference>
<dbReference type="InterPro" id="IPR013785">
    <property type="entry name" value="Aldolase_TIM"/>
</dbReference>
<keyword evidence="7" id="KW-1185">Reference proteome</keyword>
<dbReference type="GO" id="GO:0008675">
    <property type="term" value="F:2-dehydro-3-deoxy-phosphogluconate aldolase activity"/>
    <property type="evidence" value="ECO:0007669"/>
    <property type="project" value="UniProtKB-EC"/>
</dbReference>
<protein>
    <submittedName>
        <fullName evidence="6">Bifunctional 4-hydroxy-2-oxoglutarate aldolase/2-dehydro-3-deoxy-phosphogluconate aldolase</fullName>
        <ecNumber evidence="6">4.1.2.14</ecNumber>
        <ecNumber evidence="6">4.1.3.16</ecNumber>
    </submittedName>
</protein>
<accession>A0AAP2GVL4</accession>
<comment type="caution">
    <text evidence="6">The sequence shown here is derived from an EMBL/GenBank/DDBJ whole genome shotgun (WGS) entry which is preliminary data.</text>
</comment>
<evidence type="ECO:0000313" key="6">
    <source>
        <dbReference type="EMBL" id="MBT1711058.1"/>
    </source>
</evidence>
<dbReference type="Proteomes" id="UP001319080">
    <property type="component" value="Unassembled WGS sequence"/>
</dbReference>
<proteinExistence type="inferred from homology"/>
<evidence type="ECO:0000256" key="4">
    <source>
        <dbReference type="ARBA" id="ARBA00023239"/>
    </source>
</evidence>
<reference evidence="6 7" key="1">
    <citation type="submission" date="2021-05" db="EMBL/GenBank/DDBJ databases">
        <title>A Polyphasic approach of four new species of the genus Ohtaekwangia: Ohtaekwangia histidinii sp. nov., Ohtaekwangia cretensis sp. nov., Ohtaekwangia indiensis sp. nov., Ohtaekwangia reichenbachii sp. nov. from diverse environment.</title>
        <authorList>
            <person name="Octaviana S."/>
        </authorList>
    </citation>
    <scope>NUCLEOTIDE SEQUENCE [LARGE SCALE GENOMIC DNA]</scope>
    <source>
        <strain evidence="6 7">PWU5</strain>
    </source>
</reference>
<evidence type="ECO:0000256" key="1">
    <source>
        <dbReference type="ARBA" id="ARBA00004761"/>
    </source>
</evidence>
<comment type="similarity">
    <text evidence="2">Belongs to the KHG/KDPG aldolase family.</text>
</comment>
<dbReference type="CDD" id="cd00452">
    <property type="entry name" value="KDPG_aldolase"/>
    <property type="match status" value="1"/>
</dbReference>
<dbReference type="SUPFAM" id="SSF51569">
    <property type="entry name" value="Aldolase"/>
    <property type="match status" value="1"/>
</dbReference>
<dbReference type="EC" id="4.1.3.16" evidence="6"/>
<name>A0AAP2GVL4_9BACT</name>
<dbReference type="NCBIfam" id="NF005499">
    <property type="entry name" value="PRK07114.1"/>
    <property type="match status" value="1"/>
</dbReference>
<dbReference type="InterPro" id="IPR000887">
    <property type="entry name" value="Aldlse_KDPG_KHG"/>
</dbReference>
<evidence type="ECO:0000256" key="3">
    <source>
        <dbReference type="ARBA" id="ARBA00011233"/>
    </source>
</evidence>
<dbReference type="GO" id="GO:0008700">
    <property type="term" value="F:(R,S)-4-hydroxy-2-oxoglutarate aldolase activity"/>
    <property type="evidence" value="ECO:0007669"/>
    <property type="project" value="UniProtKB-EC"/>
</dbReference>